<dbReference type="GO" id="GO:0008299">
    <property type="term" value="P:isoprenoid biosynthetic process"/>
    <property type="evidence" value="ECO:0007669"/>
    <property type="project" value="InterPro"/>
</dbReference>
<dbReference type="Pfam" id="PF00348">
    <property type="entry name" value="polyprenyl_synt"/>
    <property type="match status" value="1"/>
</dbReference>
<gene>
    <name evidence="7" type="primary">idsA</name>
    <name evidence="7" type="ordered locus">TWT_217</name>
</gene>
<keyword evidence="5" id="KW-0460">Magnesium</keyword>
<dbReference type="PANTHER" id="PTHR12001">
    <property type="entry name" value="GERANYLGERANYL PYROPHOSPHATE SYNTHASE"/>
    <property type="match status" value="1"/>
</dbReference>
<keyword evidence="4" id="KW-0479">Metal-binding</keyword>
<protein>
    <submittedName>
        <fullName evidence="7">Geranylgeranyl pyrophosphate synthase</fullName>
    </submittedName>
</protein>
<dbReference type="SUPFAM" id="SSF48576">
    <property type="entry name" value="Terpenoid synthases"/>
    <property type="match status" value="1"/>
</dbReference>
<evidence type="ECO:0000256" key="2">
    <source>
        <dbReference type="ARBA" id="ARBA00006706"/>
    </source>
</evidence>
<dbReference type="InterPro" id="IPR033749">
    <property type="entry name" value="Polyprenyl_synt_CS"/>
</dbReference>
<proteinExistence type="inferred from homology"/>
<dbReference type="Gene3D" id="1.10.600.10">
    <property type="entry name" value="Farnesyl Diphosphate Synthase"/>
    <property type="match status" value="1"/>
</dbReference>
<dbReference type="KEGG" id="twh:TWT_217"/>
<dbReference type="GO" id="GO:0004659">
    <property type="term" value="F:prenyltransferase activity"/>
    <property type="evidence" value="ECO:0007669"/>
    <property type="project" value="InterPro"/>
</dbReference>
<comment type="cofactor">
    <cofactor evidence="1">
        <name>Mg(2+)</name>
        <dbReference type="ChEBI" id="CHEBI:18420"/>
    </cofactor>
</comment>
<dbReference type="EMBL" id="AE014184">
    <property type="protein sequence ID" value="AAO44314.1"/>
    <property type="molecule type" value="Genomic_DNA"/>
</dbReference>
<evidence type="ECO:0000256" key="3">
    <source>
        <dbReference type="ARBA" id="ARBA00022679"/>
    </source>
</evidence>
<evidence type="ECO:0000256" key="4">
    <source>
        <dbReference type="ARBA" id="ARBA00022723"/>
    </source>
</evidence>
<dbReference type="AlphaFoldDB" id="Q83N10"/>
<reference evidence="7 8" key="1">
    <citation type="journal article" date="2003" name="Genome Res.">
        <title>Tropheryma whipplei twist: a human pathogenic Actinobacteria with a reduced genome.</title>
        <authorList>
            <person name="Raoult D."/>
            <person name="Ogata H."/>
            <person name="Audic S."/>
            <person name="Robert C."/>
            <person name="Suhre K."/>
            <person name="Drancourt M."/>
            <person name="Claverie J.-M."/>
        </authorList>
    </citation>
    <scope>NUCLEOTIDE SEQUENCE [LARGE SCALE GENOMIC DNA]</scope>
    <source>
        <strain evidence="7 8">Twist</strain>
    </source>
</reference>
<sequence>MSVFHVSVFPTRKVPCHCQDKFGCFMTLLEMVNTKISRFILNNKTSKHTESMYDYLQDFTFGGKRLRAKLCFTGAECIGPIPENLFELISDIAVAIELFHAAALVHDDLIDKSDSRRGLPAVHKRFAKFHEENSFVKCKENFGTASAILAGDMLLVWSSRFFYSALNNLLNTTAKQASDFHLDTMNILWHEMQNEVVIGQYMDVLHEHRWRQLSVQEALDISKEIMIKKSGKYSVQVPLCLGANTNGATIEHLEVLKRFSLPIGLAFQMRNDIDGAFANDKITGKPSSDLSSAKHTMLIGLARIHSTKHGRIRLEEILGQADNEEEIRAIVTESGALREAENLIKKWTDQAMEIIKEARLHSMGKEKLIKIASWLSQAT</sequence>
<evidence type="ECO:0000313" key="7">
    <source>
        <dbReference type="EMBL" id="AAO44314.1"/>
    </source>
</evidence>
<dbReference type="PANTHER" id="PTHR12001:SF85">
    <property type="entry name" value="SHORT CHAIN ISOPRENYL DIPHOSPHATE SYNTHASE"/>
    <property type="match status" value="1"/>
</dbReference>
<dbReference type="CDD" id="cd00685">
    <property type="entry name" value="Trans_IPPS_HT"/>
    <property type="match status" value="1"/>
</dbReference>
<evidence type="ECO:0000256" key="6">
    <source>
        <dbReference type="RuleBase" id="RU004466"/>
    </source>
</evidence>
<dbReference type="Proteomes" id="UP000002200">
    <property type="component" value="Chromosome"/>
</dbReference>
<comment type="similarity">
    <text evidence="2 6">Belongs to the FPP/GGPP synthase family.</text>
</comment>
<evidence type="ECO:0000256" key="5">
    <source>
        <dbReference type="ARBA" id="ARBA00022842"/>
    </source>
</evidence>
<keyword evidence="3 6" id="KW-0808">Transferase</keyword>
<dbReference type="InterPro" id="IPR000092">
    <property type="entry name" value="Polyprenyl_synt"/>
</dbReference>
<evidence type="ECO:0000313" key="8">
    <source>
        <dbReference type="Proteomes" id="UP000002200"/>
    </source>
</evidence>
<evidence type="ECO:0000256" key="1">
    <source>
        <dbReference type="ARBA" id="ARBA00001946"/>
    </source>
</evidence>
<name>Q83N10_TROWT</name>
<accession>Q83N10</accession>
<keyword evidence="8" id="KW-1185">Reference proteome</keyword>
<dbReference type="SFLD" id="SFLDS00005">
    <property type="entry name" value="Isoprenoid_Synthase_Type_I"/>
    <property type="match status" value="1"/>
</dbReference>
<organism evidence="7 8">
    <name type="scientific">Tropheryma whipplei (strain Twist)</name>
    <name type="common">Whipple's bacillus</name>
    <dbReference type="NCBI Taxonomy" id="203267"/>
    <lineage>
        <taxon>Bacteria</taxon>
        <taxon>Bacillati</taxon>
        <taxon>Actinomycetota</taxon>
        <taxon>Actinomycetes</taxon>
        <taxon>Micrococcales</taxon>
        <taxon>Tropherymataceae</taxon>
        <taxon>Tropheryma</taxon>
    </lineage>
</organism>
<dbReference type="STRING" id="203267.TWT_217"/>
<dbReference type="eggNOG" id="COG0142">
    <property type="taxonomic scope" value="Bacteria"/>
</dbReference>
<dbReference type="InterPro" id="IPR008949">
    <property type="entry name" value="Isoprenoid_synthase_dom_sf"/>
</dbReference>
<dbReference type="GO" id="GO:0046872">
    <property type="term" value="F:metal ion binding"/>
    <property type="evidence" value="ECO:0007669"/>
    <property type="project" value="UniProtKB-KW"/>
</dbReference>
<dbReference type="PROSITE" id="PS00723">
    <property type="entry name" value="POLYPRENYL_SYNTHASE_1"/>
    <property type="match status" value="1"/>
</dbReference>
<dbReference type="HOGENOM" id="CLU_014015_2_1_11"/>